<dbReference type="InterPro" id="IPR028364">
    <property type="entry name" value="Ribosomal_uL1/biogenesis"/>
</dbReference>
<dbReference type="PANTHER" id="PTHR23105">
    <property type="entry name" value="RIBOSOMAL PROTEIN L7AE FAMILY MEMBER"/>
    <property type="match status" value="1"/>
</dbReference>
<dbReference type="RefSeq" id="XP_012649380.1">
    <property type="nucleotide sequence ID" value="XM_012793926.1"/>
</dbReference>
<dbReference type="InterPro" id="IPR016095">
    <property type="entry name" value="Ribosomal_uL1_3-a/b-sand"/>
</dbReference>
<evidence type="ECO:0000313" key="1">
    <source>
        <dbReference type="EMBL" id="CTQ41369.1"/>
    </source>
</evidence>
<dbReference type="GO" id="GO:0003723">
    <property type="term" value="F:RNA binding"/>
    <property type="evidence" value="ECO:0007669"/>
    <property type="project" value="InterPro"/>
</dbReference>
<reference evidence="1 2" key="3">
    <citation type="journal article" date="2016" name="Sci. Rep.">
        <title>Genome-wide diversity and gene expression profiling of Babesia microti isolates identify polymorphic genes that mediate host-pathogen interactions.</title>
        <authorList>
            <person name="Silva J.C."/>
            <person name="Cornillot E."/>
            <person name="McCracken C."/>
            <person name="Usmani-Brown S."/>
            <person name="Dwivedi A."/>
            <person name="Ifeonu O.O."/>
            <person name="Crabtree J."/>
            <person name="Gotia H.T."/>
            <person name="Virji A.Z."/>
            <person name="Reynes C."/>
            <person name="Colinge J."/>
            <person name="Kumar V."/>
            <person name="Lawres L."/>
            <person name="Pazzi J.E."/>
            <person name="Pablo J.V."/>
            <person name="Hung C."/>
            <person name="Brancato J."/>
            <person name="Kumari P."/>
            <person name="Orvis J."/>
            <person name="Tretina K."/>
            <person name="Chibucos M."/>
            <person name="Ott S."/>
            <person name="Sadzewicz L."/>
            <person name="Sengamalay N."/>
            <person name="Shetty A.C."/>
            <person name="Su Q."/>
            <person name="Tallon L."/>
            <person name="Fraser C.M."/>
            <person name="Frutos R."/>
            <person name="Molina D.M."/>
            <person name="Krause P.J."/>
            <person name="Ben Mamoun C."/>
        </authorList>
    </citation>
    <scope>NUCLEOTIDE SEQUENCE [LARGE SCALE GENOMIC DNA]</scope>
    <source>
        <strain evidence="1 2">RI</strain>
    </source>
</reference>
<reference evidence="1 2" key="2">
    <citation type="journal article" date="2013" name="PLoS ONE">
        <title>Whole genome mapping and re-organization of the nuclear and mitochondrial genomes of Babesia microti isolates.</title>
        <authorList>
            <person name="Cornillot E."/>
            <person name="Dassouli A."/>
            <person name="Garg A."/>
            <person name="Pachikara N."/>
            <person name="Randazzo S."/>
            <person name="Depoix D."/>
            <person name="Carcy B."/>
            <person name="Delbecq S."/>
            <person name="Frutos R."/>
            <person name="Silva J.C."/>
            <person name="Sutton R."/>
            <person name="Krause P.J."/>
            <person name="Mamoun C.B."/>
        </authorList>
    </citation>
    <scope>NUCLEOTIDE SEQUENCE [LARGE SCALE GENOMIC DNA]</scope>
    <source>
        <strain evidence="1 2">RI</strain>
    </source>
</reference>
<dbReference type="KEGG" id="bmic:BMR1_03g03845"/>
<dbReference type="OMA" id="KKDTIRH"/>
<protein>
    <submittedName>
        <fullName evidence="1">Ribosomal protein L1p/L10e family</fullName>
    </submittedName>
</protein>
<dbReference type="AlphaFoldDB" id="A0A0K3ANT1"/>
<accession>A0A0K3ANT1</accession>
<dbReference type="OrthoDB" id="10251727at2759"/>
<keyword evidence="1" id="KW-0687">Ribonucleoprotein</keyword>
<dbReference type="GeneID" id="24425416"/>
<dbReference type="GO" id="GO:0005840">
    <property type="term" value="C:ribosome"/>
    <property type="evidence" value="ECO:0007669"/>
    <property type="project" value="UniProtKB-KW"/>
</dbReference>
<reference evidence="1 2" key="1">
    <citation type="journal article" date="2012" name="Nucleic Acids Res.">
        <title>Sequencing of the smallest Apicomplexan genome from the human pathogen Babesia microti.</title>
        <authorList>
            <person name="Cornillot E."/>
            <person name="Hadj-Kaddour K."/>
            <person name="Dassouli A."/>
            <person name="Noel B."/>
            <person name="Ranwez V."/>
            <person name="Vacherie B."/>
            <person name="Augagneur Y."/>
            <person name="Bres V."/>
            <person name="Duclos A."/>
            <person name="Randazzo S."/>
            <person name="Carcy B."/>
            <person name="Debierre-Grockiego F."/>
            <person name="Delbecq S."/>
            <person name="Moubri-Menage K."/>
            <person name="Shams-Eldin H."/>
            <person name="Usmani-Brown S."/>
            <person name="Bringaud F."/>
            <person name="Wincker P."/>
            <person name="Vivares C.P."/>
            <person name="Schwarz R.T."/>
            <person name="Schetters T.P."/>
            <person name="Krause P.J."/>
            <person name="Gorenflot A."/>
            <person name="Berry V."/>
            <person name="Barbe V."/>
            <person name="Ben Mamoun C."/>
        </authorList>
    </citation>
    <scope>NUCLEOTIDE SEQUENCE [LARGE SCALE GENOMIC DNA]</scope>
    <source>
        <strain evidence="1 2">RI</strain>
    </source>
</reference>
<dbReference type="Proteomes" id="UP000002899">
    <property type="component" value="Chromosome III"/>
</dbReference>
<dbReference type="CDD" id="cd00403">
    <property type="entry name" value="Ribosomal_L1"/>
    <property type="match status" value="1"/>
</dbReference>
<organism evidence="1 2">
    <name type="scientific">Babesia microti (strain RI)</name>
    <dbReference type="NCBI Taxonomy" id="1133968"/>
    <lineage>
        <taxon>Eukaryota</taxon>
        <taxon>Sar</taxon>
        <taxon>Alveolata</taxon>
        <taxon>Apicomplexa</taxon>
        <taxon>Aconoidasida</taxon>
        <taxon>Piroplasmida</taxon>
        <taxon>Babesiidae</taxon>
        <taxon>Babesia</taxon>
    </lineage>
</organism>
<dbReference type="Gene3D" id="3.40.50.790">
    <property type="match status" value="1"/>
</dbReference>
<dbReference type="Pfam" id="PF00687">
    <property type="entry name" value="Ribosomal_L1"/>
    <property type="match status" value="1"/>
</dbReference>
<evidence type="ECO:0000313" key="2">
    <source>
        <dbReference type="Proteomes" id="UP000002899"/>
    </source>
</evidence>
<gene>
    <name evidence="1" type="ORF">BMR1_03g03845</name>
</gene>
<dbReference type="VEuPathDB" id="PiroplasmaDB:BMR1_03g03845"/>
<proteinExistence type="predicted"/>
<dbReference type="InterPro" id="IPR023674">
    <property type="entry name" value="Ribosomal_uL1-like"/>
</dbReference>
<keyword evidence="1" id="KW-0689">Ribosomal protein</keyword>
<sequence length="285" mass="32683">MAKSVFRKLVKNTNTKQSQKVSKQLISKLSKPKSVCNKTSKSVKPINYKSVDHIIGCIDDNLIIRILQAIDERRCASMKLDLLDRPQPIFISFTTYDMIIEPQVRPLFIKVPNSIYLDKDICVIVKDPHESWKEAFKSANIPQIKKIIGLKKLKTRYREYKNRRELCDSYDLFICDKAIVPSMPSALGKYFIEKKKLPIAYKFDKLKLPEIINKLLSYVYFRRSAGPSSSVKIGYTNMSHNQLVDNIKAVINDVANCLTKNKMSIIRAINLSWSDVSLPLFTDSG</sequence>
<dbReference type="InterPro" id="IPR050257">
    <property type="entry name" value="eL8/uL1-like"/>
</dbReference>
<name>A0A0K3ANT1_BABMR</name>
<dbReference type="EMBL" id="LN871598">
    <property type="protein sequence ID" value="CTQ41369.1"/>
    <property type="molecule type" value="Genomic_DNA"/>
</dbReference>
<keyword evidence="2" id="KW-1185">Reference proteome</keyword>
<dbReference type="SUPFAM" id="SSF56808">
    <property type="entry name" value="Ribosomal protein L1"/>
    <property type="match status" value="1"/>
</dbReference>
<dbReference type="Gene3D" id="3.30.190.20">
    <property type="match status" value="1"/>
</dbReference>